<protein>
    <submittedName>
        <fullName evidence="2">Putative Polysaccharide deacetylase</fullName>
    </submittedName>
</protein>
<dbReference type="CDD" id="cd10941">
    <property type="entry name" value="CE4_PuuE_HpPgdA_like_2"/>
    <property type="match status" value="1"/>
</dbReference>
<gene>
    <name evidence="2" type="ORF">NITLEN_50226</name>
</gene>
<dbReference type="Pfam" id="PF11959">
    <property type="entry name" value="DUF3473"/>
    <property type="match status" value="1"/>
</dbReference>
<dbReference type="InParanoid" id="A0A330LGF8"/>
<dbReference type="PANTHER" id="PTHR47561:SF1">
    <property type="entry name" value="POLYSACCHARIDE DEACETYLASE FAMILY PROTEIN (AFU_ORTHOLOGUE AFUA_6G05030)"/>
    <property type="match status" value="1"/>
</dbReference>
<dbReference type="InterPro" id="IPR002509">
    <property type="entry name" value="NODB_dom"/>
</dbReference>
<dbReference type="GO" id="GO:0016810">
    <property type="term" value="F:hydrolase activity, acting on carbon-nitrogen (but not peptide) bonds"/>
    <property type="evidence" value="ECO:0007669"/>
    <property type="project" value="InterPro"/>
</dbReference>
<accession>A0A330LGF8</accession>
<reference evidence="3" key="1">
    <citation type="submission" date="2018-04" db="EMBL/GenBank/DDBJ databases">
        <authorList>
            <person name="Lucker S."/>
            <person name="Sakoula D."/>
        </authorList>
    </citation>
    <scope>NUCLEOTIDE SEQUENCE [LARGE SCALE GENOMIC DNA]</scope>
</reference>
<dbReference type="PANTHER" id="PTHR47561">
    <property type="entry name" value="POLYSACCHARIDE DEACETYLASE FAMILY PROTEIN (AFU_ORTHOLOGUE AFUA_6G05030)"/>
    <property type="match status" value="1"/>
</dbReference>
<dbReference type="Gene3D" id="3.20.20.370">
    <property type="entry name" value="Glycoside hydrolase/deacetylase"/>
    <property type="match status" value="1"/>
</dbReference>
<dbReference type="Proteomes" id="UP000248168">
    <property type="component" value="Unassembled WGS sequence"/>
</dbReference>
<evidence type="ECO:0000259" key="1">
    <source>
        <dbReference type="PROSITE" id="PS51677"/>
    </source>
</evidence>
<evidence type="ECO:0000313" key="2">
    <source>
        <dbReference type="EMBL" id="SPP66186.1"/>
    </source>
</evidence>
<dbReference type="InterPro" id="IPR011330">
    <property type="entry name" value="Glyco_hydro/deAcase_b/a-brl"/>
</dbReference>
<dbReference type="GO" id="GO:0005975">
    <property type="term" value="P:carbohydrate metabolic process"/>
    <property type="evidence" value="ECO:0007669"/>
    <property type="project" value="InterPro"/>
</dbReference>
<dbReference type="Pfam" id="PF01522">
    <property type="entry name" value="Polysacc_deac_1"/>
    <property type="match status" value="1"/>
</dbReference>
<keyword evidence="3" id="KW-1185">Reference proteome</keyword>
<name>A0A330LGF8_9BACT</name>
<feature type="domain" description="NodB homology" evidence="1">
    <location>
        <begin position="31"/>
        <end position="299"/>
    </location>
</feature>
<dbReference type="RefSeq" id="WP_245924510.1">
    <property type="nucleotide sequence ID" value="NZ_OUNR01000018.1"/>
</dbReference>
<dbReference type="AlphaFoldDB" id="A0A330LGF8"/>
<dbReference type="SUPFAM" id="SSF88713">
    <property type="entry name" value="Glycoside hydrolase/deacetylase"/>
    <property type="match status" value="1"/>
</dbReference>
<dbReference type="NCBIfam" id="TIGR03006">
    <property type="entry name" value="pepcterm_polyde"/>
    <property type="match status" value="1"/>
</dbReference>
<dbReference type="InterPro" id="IPR014344">
    <property type="entry name" value="XrtA_polysacc_deacetyl"/>
</dbReference>
<dbReference type="InterPro" id="IPR022560">
    <property type="entry name" value="DUF3473"/>
</dbReference>
<dbReference type="EMBL" id="OUNR01000018">
    <property type="protein sequence ID" value="SPP66186.1"/>
    <property type="molecule type" value="Genomic_DNA"/>
</dbReference>
<dbReference type="PROSITE" id="PS51677">
    <property type="entry name" value="NODB"/>
    <property type="match status" value="1"/>
</dbReference>
<organism evidence="2 3">
    <name type="scientific">Nitrospira lenta</name>
    <dbReference type="NCBI Taxonomy" id="1436998"/>
    <lineage>
        <taxon>Bacteria</taxon>
        <taxon>Pseudomonadati</taxon>
        <taxon>Nitrospirota</taxon>
        <taxon>Nitrospiria</taxon>
        <taxon>Nitrospirales</taxon>
        <taxon>Nitrospiraceae</taxon>
        <taxon>Nitrospira</taxon>
    </lineage>
</organism>
<evidence type="ECO:0000313" key="3">
    <source>
        <dbReference type="Proteomes" id="UP000248168"/>
    </source>
</evidence>
<dbReference type="InterPro" id="IPR045235">
    <property type="entry name" value="PuuE_HpPgdA-like"/>
</dbReference>
<proteinExistence type="predicted"/>
<sequence length="299" mass="34300">MSMLVEKPIHCLSFDVEEHFQVSAFWSDARRQEWDRYESRVERNTQLLAELLAKHGMKATFFILGWVAERHPELVKSLAAQGHEVASHGYGHELVTAQSPEQFRQDVRMAKNILEDLTGNSVVGYRAPSFSITSETEWALSILVEEGYQYDSSVYDRFHRTEKGTLPAEMFQIYTPAGAIWEVPPSTYKALGFQIPVAGGGYFRLFPYAVSRALLRRLESQGRTLIMYLHPWEIDPHQPRMDGPWLSQIRHYLNLGKTQARLSQLLADFNFGSIRDIVVSHREIRSVTYSSQSPVAIHE</sequence>